<name>A0A0F7S460_9BASI</name>
<evidence type="ECO:0000313" key="3">
    <source>
        <dbReference type="Proteomes" id="UP000242770"/>
    </source>
</evidence>
<evidence type="ECO:0000313" key="2">
    <source>
        <dbReference type="EMBL" id="CDW97131.1"/>
    </source>
</evidence>
<dbReference type="AlphaFoldDB" id="A0A0F7S460"/>
<gene>
    <name evidence="2" type="primary">SSCI24210.1</name>
</gene>
<sequence>MSNSARRGILRQHVPNRLAGAEPRAVRFADATQFTTTYTNAACTPRHPSTYVDTEDVEMVAVKQEDDEYVSSAGPSNSSTTPVSSTFSSTVKVKPQRQCSVTADTLESETRSSPTPSQQPQTAAPERAAVVEIPSIVVTAAPEQEETTILEREAATRPDAPLTLQQLLSVARRYCLEIIGIETIHSSCAKVGKRGIETST</sequence>
<dbReference type="Proteomes" id="UP000242770">
    <property type="component" value="Unassembled WGS sequence"/>
</dbReference>
<reference evidence="3" key="1">
    <citation type="submission" date="2014-06" db="EMBL/GenBank/DDBJ databases">
        <authorList>
            <person name="Berkman P.J."/>
        </authorList>
    </citation>
    <scope>NUCLEOTIDE SEQUENCE [LARGE SCALE GENOMIC DNA]</scope>
</reference>
<feature type="compositionally biased region" description="Low complexity" evidence="1">
    <location>
        <begin position="75"/>
        <end position="93"/>
    </location>
</feature>
<proteinExistence type="predicted"/>
<accession>A0A0F7S460</accession>
<dbReference type="EMBL" id="CCFA01001252">
    <property type="protein sequence ID" value="CDW97131.1"/>
    <property type="molecule type" value="Genomic_DNA"/>
</dbReference>
<feature type="compositionally biased region" description="Low complexity" evidence="1">
    <location>
        <begin position="111"/>
        <end position="126"/>
    </location>
</feature>
<protein>
    <submittedName>
        <fullName evidence="2">Uncharacterized protein</fullName>
    </submittedName>
</protein>
<keyword evidence="3" id="KW-1185">Reference proteome</keyword>
<organism evidence="2 3">
    <name type="scientific">Sporisorium scitamineum</name>
    <dbReference type="NCBI Taxonomy" id="49012"/>
    <lineage>
        <taxon>Eukaryota</taxon>
        <taxon>Fungi</taxon>
        <taxon>Dikarya</taxon>
        <taxon>Basidiomycota</taxon>
        <taxon>Ustilaginomycotina</taxon>
        <taxon>Ustilaginomycetes</taxon>
        <taxon>Ustilaginales</taxon>
        <taxon>Ustilaginaceae</taxon>
        <taxon>Sporisorium</taxon>
    </lineage>
</organism>
<evidence type="ECO:0000256" key="1">
    <source>
        <dbReference type="SAM" id="MobiDB-lite"/>
    </source>
</evidence>
<feature type="region of interest" description="Disordered" evidence="1">
    <location>
        <begin position="67"/>
        <end position="128"/>
    </location>
</feature>